<evidence type="ECO:0000313" key="3">
    <source>
        <dbReference type="Proteomes" id="UP000006727"/>
    </source>
</evidence>
<accession>A0A7I3ZVX3</accession>
<dbReference type="Gramene" id="Pp3c6_1783V3.1">
    <property type="protein sequence ID" value="PAC:32976266.CDS.1"/>
    <property type="gene ID" value="Pp3c6_1783"/>
</dbReference>
<protein>
    <submittedName>
        <fullName evidence="2">Uncharacterized protein</fullName>
    </submittedName>
</protein>
<dbReference type="Proteomes" id="UP000006727">
    <property type="component" value="Chromosome 6"/>
</dbReference>
<keyword evidence="1" id="KW-0812">Transmembrane</keyword>
<reference evidence="2 3" key="1">
    <citation type="journal article" date="2008" name="Science">
        <title>The Physcomitrella genome reveals evolutionary insights into the conquest of land by plants.</title>
        <authorList>
            <person name="Rensing S."/>
            <person name="Lang D."/>
            <person name="Zimmer A."/>
            <person name="Terry A."/>
            <person name="Salamov A."/>
            <person name="Shapiro H."/>
            <person name="Nishiyama T."/>
            <person name="Perroud P.-F."/>
            <person name="Lindquist E."/>
            <person name="Kamisugi Y."/>
            <person name="Tanahashi T."/>
            <person name="Sakakibara K."/>
            <person name="Fujita T."/>
            <person name="Oishi K."/>
            <person name="Shin-I T."/>
            <person name="Kuroki Y."/>
            <person name="Toyoda A."/>
            <person name="Suzuki Y."/>
            <person name="Hashimoto A."/>
            <person name="Yamaguchi K."/>
            <person name="Sugano A."/>
            <person name="Kohara Y."/>
            <person name="Fujiyama A."/>
            <person name="Anterola A."/>
            <person name="Aoki S."/>
            <person name="Ashton N."/>
            <person name="Barbazuk W.B."/>
            <person name="Barker E."/>
            <person name="Bennetzen J."/>
            <person name="Bezanilla M."/>
            <person name="Blankenship R."/>
            <person name="Cho S.H."/>
            <person name="Dutcher S."/>
            <person name="Estelle M."/>
            <person name="Fawcett J.A."/>
            <person name="Gundlach H."/>
            <person name="Hanada K."/>
            <person name="Heyl A."/>
            <person name="Hicks K.A."/>
            <person name="Hugh J."/>
            <person name="Lohr M."/>
            <person name="Mayer K."/>
            <person name="Melkozernov A."/>
            <person name="Murata T."/>
            <person name="Nelson D."/>
            <person name="Pils B."/>
            <person name="Prigge M."/>
            <person name="Reiss B."/>
            <person name="Renner T."/>
            <person name="Rombauts S."/>
            <person name="Rushton P."/>
            <person name="Sanderfoot A."/>
            <person name="Schween G."/>
            <person name="Shiu S.-H."/>
            <person name="Stueber K."/>
            <person name="Theodoulou F.L."/>
            <person name="Tu H."/>
            <person name="Van de Peer Y."/>
            <person name="Verrier P.J."/>
            <person name="Waters E."/>
            <person name="Wood A."/>
            <person name="Yang L."/>
            <person name="Cove D."/>
            <person name="Cuming A."/>
            <person name="Hasebe M."/>
            <person name="Lucas S."/>
            <person name="Mishler D.B."/>
            <person name="Reski R."/>
            <person name="Grigoriev I."/>
            <person name="Quatrano R.S."/>
            <person name="Boore J.L."/>
        </authorList>
    </citation>
    <scope>NUCLEOTIDE SEQUENCE [LARGE SCALE GENOMIC DNA]</scope>
    <source>
        <strain evidence="2 3">cv. Gransden 2004</strain>
    </source>
</reference>
<dbReference type="EnsemblPlants" id="Pp3c6_1783V3.1">
    <property type="protein sequence ID" value="PAC:32976266.CDS.1"/>
    <property type="gene ID" value="Pp3c6_1783"/>
</dbReference>
<reference evidence="2" key="3">
    <citation type="submission" date="2020-12" db="UniProtKB">
        <authorList>
            <consortium name="EnsemblPlants"/>
        </authorList>
    </citation>
    <scope>IDENTIFICATION</scope>
</reference>
<keyword evidence="1" id="KW-0472">Membrane</keyword>
<evidence type="ECO:0000313" key="2">
    <source>
        <dbReference type="EnsemblPlants" id="PAC:32976266.CDS.1"/>
    </source>
</evidence>
<keyword evidence="3" id="KW-1185">Reference proteome</keyword>
<feature type="transmembrane region" description="Helical" evidence="1">
    <location>
        <begin position="25"/>
        <end position="50"/>
    </location>
</feature>
<name>A0A7I3ZVX3_PHYPA</name>
<dbReference type="EMBL" id="ABEU02000006">
    <property type="status" value="NOT_ANNOTATED_CDS"/>
    <property type="molecule type" value="Genomic_DNA"/>
</dbReference>
<feature type="transmembrane region" description="Helical" evidence="1">
    <location>
        <begin position="62"/>
        <end position="82"/>
    </location>
</feature>
<keyword evidence="1" id="KW-1133">Transmembrane helix</keyword>
<sequence length="87" mass="10100">MQAGSICFARSFHHFLLNICPLLRLLYFLEIIVLRYIICIMIGIVILFLGRLLPHLRFVLSFRGRILGFVLLILLDVFRVGLNKLSI</sequence>
<evidence type="ECO:0000256" key="1">
    <source>
        <dbReference type="SAM" id="Phobius"/>
    </source>
</evidence>
<organism evidence="2 3">
    <name type="scientific">Physcomitrium patens</name>
    <name type="common">Spreading-leaved earth moss</name>
    <name type="synonym">Physcomitrella patens</name>
    <dbReference type="NCBI Taxonomy" id="3218"/>
    <lineage>
        <taxon>Eukaryota</taxon>
        <taxon>Viridiplantae</taxon>
        <taxon>Streptophyta</taxon>
        <taxon>Embryophyta</taxon>
        <taxon>Bryophyta</taxon>
        <taxon>Bryophytina</taxon>
        <taxon>Bryopsida</taxon>
        <taxon>Funariidae</taxon>
        <taxon>Funariales</taxon>
        <taxon>Funariaceae</taxon>
        <taxon>Physcomitrium</taxon>
    </lineage>
</organism>
<dbReference type="InParanoid" id="A0A7I3ZVX3"/>
<dbReference type="AlphaFoldDB" id="A0A7I3ZVX3"/>
<reference evidence="2 3" key="2">
    <citation type="journal article" date="2018" name="Plant J.">
        <title>The Physcomitrella patens chromosome-scale assembly reveals moss genome structure and evolution.</title>
        <authorList>
            <person name="Lang D."/>
            <person name="Ullrich K.K."/>
            <person name="Murat F."/>
            <person name="Fuchs J."/>
            <person name="Jenkins J."/>
            <person name="Haas F.B."/>
            <person name="Piednoel M."/>
            <person name="Gundlach H."/>
            <person name="Van Bel M."/>
            <person name="Meyberg R."/>
            <person name="Vives C."/>
            <person name="Morata J."/>
            <person name="Symeonidi A."/>
            <person name="Hiss M."/>
            <person name="Muchero W."/>
            <person name="Kamisugi Y."/>
            <person name="Saleh O."/>
            <person name="Blanc G."/>
            <person name="Decker E.L."/>
            <person name="van Gessel N."/>
            <person name="Grimwood J."/>
            <person name="Hayes R.D."/>
            <person name="Graham S.W."/>
            <person name="Gunter L.E."/>
            <person name="McDaniel S.F."/>
            <person name="Hoernstein S.N.W."/>
            <person name="Larsson A."/>
            <person name="Li F.W."/>
            <person name="Perroud P.F."/>
            <person name="Phillips J."/>
            <person name="Ranjan P."/>
            <person name="Rokshar D.S."/>
            <person name="Rothfels C.J."/>
            <person name="Schneider L."/>
            <person name="Shu S."/>
            <person name="Stevenson D.W."/>
            <person name="Thummler F."/>
            <person name="Tillich M."/>
            <person name="Villarreal Aguilar J.C."/>
            <person name="Widiez T."/>
            <person name="Wong G.K."/>
            <person name="Wymore A."/>
            <person name="Zhang Y."/>
            <person name="Zimmer A.D."/>
            <person name="Quatrano R.S."/>
            <person name="Mayer K.F.X."/>
            <person name="Goodstein D."/>
            <person name="Casacuberta J.M."/>
            <person name="Vandepoele K."/>
            <person name="Reski R."/>
            <person name="Cuming A.C."/>
            <person name="Tuskan G.A."/>
            <person name="Maumus F."/>
            <person name="Salse J."/>
            <person name="Schmutz J."/>
            <person name="Rensing S.A."/>
        </authorList>
    </citation>
    <scope>NUCLEOTIDE SEQUENCE [LARGE SCALE GENOMIC DNA]</scope>
    <source>
        <strain evidence="2 3">cv. Gransden 2004</strain>
    </source>
</reference>
<proteinExistence type="predicted"/>